<evidence type="ECO:0000256" key="1">
    <source>
        <dbReference type="SAM" id="MobiDB-lite"/>
    </source>
</evidence>
<feature type="region of interest" description="Disordered" evidence="1">
    <location>
        <begin position="257"/>
        <end position="288"/>
    </location>
</feature>
<dbReference type="OMA" id="WSEHARC"/>
<dbReference type="GO" id="GO:0043027">
    <property type="term" value="F:cysteine-type endopeptidase inhibitor activity involved in apoptotic process"/>
    <property type="evidence" value="ECO:0000318"/>
    <property type="project" value="GO_Central"/>
</dbReference>
<dbReference type="GO" id="GO:0061630">
    <property type="term" value="F:ubiquitin protein ligase activity"/>
    <property type="evidence" value="ECO:0000318"/>
    <property type="project" value="GO_Central"/>
</dbReference>
<sequence>MSANYNSNNRKCLTVRGKFQRSYDQKEMTFEVERRKTFKAWSNTCQVKPNSLAKAGFFYVGIFDRVKCFSCGGQIEGWEEGDTAMDEHKKMYPHCHMVKNQDKRNVTIEKWNEMQKRLGQRTEEVDGEIVWGKHKTLTSDDCVDAFCETSYEKLSASFQPLFGGELDRLNTFRDNWLEEYKLPSSETRWLANAGFYYTGPGDRARCFYCKGGIENWKGDDEPWSEHARCFPTCEWLKEMIGKDFVDEVQDFFKNAKASEQAEKREPKQNPAVSTQSSPLGRQKTPDSVAVSAHMDSPTVQTIVKAGYDPALVRRVLEAQLHVRETGLNFSFSDNFIKTLDAAEKGRTQPLRNQWNIQQAPLNHRHNSLLILR</sequence>
<dbReference type="KEGG" id="spu:100889098"/>
<dbReference type="AlphaFoldDB" id="A0A7M7PJL4"/>
<feature type="compositionally biased region" description="Polar residues" evidence="1">
    <location>
        <begin position="270"/>
        <end position="279"/>
    </location>
</feature>
<dbReference type="GO" id="GO:0043066">
    <property type="term" value="P:negative regulation of apoptotic process"/>
    <property type="evidence" value="ECO:0000318"/>
    <property type="project" value="GO_Central"/>
</dbReference>
<dbReference type="PANTHER" id="PTHR10044:SF139">
    <property type="entry name" value="DEATH-ASSOCIATED INHIBITOR OF APOPTOSIS 2"/>
    <property type="match status" value="1"/>
</dbReference>
<evidence type="ECO:0000313" key="3">
    <source>
        <dbReference type="Proteomes" id="UP000007110"/>
    </source>
</evidence>
<protein>
    <submittedName>
        <fullName evidence="2">Uncharacterized protein</fullName>
    </submittedName>
</protein>
<organism evidence="2 3">
    <name type="scientific">Strongylocentrotus purpuratus</name>
    <name type="common">Purple sea urchin</name>
    <dbReference type="NCBI Taxonomy" id="7668"/>
    <lineage>
        <taxon>Eukaryota</taxon>
        <taxon>Metazoa</taxon>
        <taxon>Echinodermata</taxon>
        <taxon>Eleutherozoa</taxon>
        <taxon>Echinozoa</taxon>
        <taxon>Echinoidea</taxon>
        <taxon>Euechinoidea</taxon>
        <taxon>Echinacea</taxon>
        <taxon>Camarodonta</taxon>
        <taxon>Echinidea</taxon>
        <taxon>Strongylocentrotidae</taxon>
        <taxon>Strongylocentrotus</taxon>
    </lineage>
</organism>
<dbReference type="GO" id="GO:0005737">
    <property type="term" value="C:cytoplasm"/>
    <property type="evidence" value="ECO:0000318"/>
    <property type="project" value="GO_Central"/>
</dbReference>
<name>A0A7M7PJL4_STRPU</name>
<dbReference type="PROSITE" id="PS50143">
    <property type="entry name" value="BIR_REPEAT_2"/>
    <property type="match status" value="2"/>
</dbReference>
<dbReference type="PANTHER" id="PTHR10044">
    <property type="entry name" value="INHIBITOR OF APOPTOSIS"/>
    <property type="match status" value="1"/>
</dbReference>
<dbReference type="CDD" id="cd00022">
    <property type="entry name" value="BIR"/>
    <property type="match status" value="2"/>
</dbReference>
<accession>A0A7M7PJL4</accession>
<dbReference type="InterPro" id="IPR001370">
    <property type="entry name" value="BIR_rpt"/>
</dbReference>
<dbReference type="Proteomes" id="UP000007110">
    <property type="component" value="Unassembled WGS sequence"/>
</dbReference>
<dbReference type="Pfam" id="PF00653">
    <property type="entry name" value="BIR"/>
    <property type="match status" value="2"/>
</dbReference>
<dbReference type="SUPFAM" id="SSF57924">
    <property type="entry name" value="Inhibitor of apoptosis (IAP) repeat"/>
    <property type="match status" value="2"/>
</dbReference>
<evidence type="ECO:0000313" key="2">
    <source>
        <dbReference type="EnsemblMetazoa" id="XP_030850362"/>
    </source>
</evidence>
<dbReference type="OrthoDB" id="774873at2759"/>
<dbReference type="SMART" id="SM00238">
    <property type="entry name" value="BIR"/>
    <property type="match status" value="2"/>
</dbReference>
<dbReference type="RefSeq" id="XP_030850362.1">
    <property type="nucleotide sequence ID" value="XM_030994502.1"/>
</dbReference>
<dbReference type="InParanoid" id="A0A7M7PJL4"/>
<dbReference type="InterPro" id="IPR050784">
    <property type="entry name" value="IAP"/>
</dbReference>
<reference evidence="3" key="1">
    <citation type="submission" date="2015-02" db="EMBL/GenBank/DDBJ databases">
        <title>Genome sequencing for Strongylocentrotus purpuratus.</title>
        <authorList>
            <person name="Murali S."/>
            <person name="Liu Y."/>
            <person name="Vee V."/>
            <person name="English A."/>
            <person name="Wang M."/>
            <person name="Skinner E."/>
            <person name="Han Y."/>
            <person name="Muzny D.M."/>
            <person name="Worley K.C."/>
            <person name="Gibbs R.A."/>
        </authorList>
    </citation>
    <scope>NUCLEOTIDE SEQUENCE</scope>
</reference>
<dbReference type="GO" id="GO:0051726">
    <property type="term" value="P:regulation of cell cycle"/>
    <property type="evidence" value="ECO:0000318"/>
    <property type="project" value="GO_Central"/>
</dbReference>
<keyword evidence="3" id="KW-1185">Reference proteome</keyword>
<dbReference type="GO" id="GO:0031398">
    <property type="term" value="P:positive regulation of protein ubiquitination"/>
    <property type="evidence" value="ECO:0000318"/>
    <property type="project" value="GO_Central"/>
</dbReference>
<dbReference type="Gene3D" id="1.10.1170.10">
    <property type="entry name" value="Inhibitor Of Apoptosis Protein (2mihbC-IAP-1), Chain A"/>
    <property type="match status" value="2"/>
</dbReference>
<dbReference type="Gene3D" id="1.10.8.10">
    <property type="entry name" value="DNA helicase RuvA subunit, C-terminal domain"/>
    <property type="match status" value="1"/>
</dbReference>
<dbReference type="FunFam" id="1.10.1170.10:FF:000030">
    <property type="entry name" value="Uncharacterized protein"/>
    <property type="match status" value="1"/>
</dbReference>
<reference evidence="2" key="2">
    <citation type="submission" date="2021-01" db="UniProtKB">
        <authorList>
            <consortium name="EnsemblMetazoa"/>
        </authorList>
    </citation>
    <scope>IDENTIFICATION</scope>
</reference>
<dbReference type="EnsemblMetazoa" id="XM_030994502">
    <property type="protein sequence ID" value="XP_030850362"/>
    <property type="gene ID" value="LOC100889098"/>
</dbReference>
<proteinExistence type="predicted"/>
<dbReference type="GeneID" id="100889098"/>
<dbReference type="GO" id="GO:0005634">
    <property type="term" value="C:nucleus"/>
    <property type="evidence" value="ECO:0000318"/>
    <property type="project" value="GO_Central"/>
</dbReference>